<keyword evidence="3" id="KW-1185">Reference proteome</keyword>
<evidence type="ECO:0000256" key="1">
    <source>
        <dbReference type="SAM" id="MobiDB-lite"/>
    </source>
</evidence>
<dbReference type="GeneID" id="64635466"/>
<dbReference type="AlphaFoldDB" id="A0A9P7ARN7"/>
<dbReference type="EMBL" id="JABBWG010000391">
    <property type="protein sequence ID" value="KAG1794268.1"/>
    <property type="molecule type" value="Genomic_DNA"/>
</dbReference>
<dbReference type="OrthoDB" id="6359816at2759"/>
<reference evidence="2" key="1">
    <citation type="journal article" date="2020" name="New Phytol.">
        <title>Comparative genomics reveals dynamic genome evolution in host specialist ectomycorrhizal fungi.</title>
        <authorList>
            <person name="Lofgren L.A."/>
            <person name="Nguyen N.H."/>
            <person name="Vilgalys R."/>
            <person name="Ruytinx J."/>
            <person name="Liao H.L."/>
            <person name="Branco S."/>
            <person name="Kuo A."/>
            <person name="LaButti K."/>
            <person name="Lipzen A."/>
            <person name="Andreopoulos W."/>
            <person name="Pangilinan J."/>
            <person name="Riley R."/>
            <person name="Hundley H."/>
            <person name="Na H."/>
            <person name="Barry K."/>
            <person name="Grigoriev I.V."/>
            <person name="Stajich J.E."/>
            <person name="Kennedy P.G."/>
        </authorList>
    </citation>
    <scope>NUCLEOTIDE SEQUENCE</scope>
    <source>
        <strain evidence="2">MN1</strain>
    </source>
</reference>
<gene>
    <name evidence="2" type="ORF">BJ212DRAFT_1490142</name>
</gene>
<dbReference type="RefSeq" id="XP_041185099.1">
    <property type="nucleotide sequence ID" value="XM_041341450.1"/>
</dbReference>
<comment type="caution">
    <text evidence="2">The sequence shown here is derived from an EMBL/GenBank/DDBJ whole genome shotgun (WGS) entry which is preliminary data.</text>
</comment>
<feature type="region of interest" description="Disordered" evidence="1">
    <location>
        <begin position="81"/>
        <end position="121"/>
    </location>
</feature>
<accession>A0A9P7ARN7</accession>
<organism evidence="2 3">
    <name type="scientific">Suillus subaureus</name>
    <dbReference type="NCBI Taxonomy" id="48587"/>
    <lineage>
        <taxon>Eukaryota</taxon>
        <taxon>Fungi</taxon>
        <taxon>Dikarya</taxon>
        <taxon>Basidiomycota</taxon>
        <taxon>Agaricomycotina</taxon>
        <taxon>Agaricomycetes</taxon>
        <taxon>Agaricomycetidae</taxon>
        <taxon>Boletales</taxon>
        <taxon>Suillineae</taxon>
        <taxon>Suillaceae</taxon>
        <taxon>Suillus</taxon>
    </lineage>
</organism>
<dbReference type="Proteomes" id="UP000807769">
    <property type="component" value="Unassembled WGS sequence"/>
</dbReference>
<proteinExistence type="predicted"/>
<feature type="compositionally biased region" description="Polar residues" evidence="1">
    <location>
        <begin position="97"/>
        <end position="110"/>
    </location>
</feature>
<name>A0A9P7ARN7_9AGAM</name>
<evidence type="ECO:0000313" key="2">
    <source>
        <dbReference type="EMBL" id="KAG1794268.1"/>
    </source>
</evidence>
<evidence type="ECO:0000313" key="3">
    <source>
        <dbReference type="Proteomes" id="UP000807769"/>
    </source>
</evidence>
<sequence>MSNHQALIEALLMKSILGQELAAQHIHASHPTPSLVRQRRCSDSASEFFAQLLSRARSPDATFVDFDGGSAFDDGMALDDYGYASDSDLEDEEEVKASQTPPSDIKGNTNKSDDDDDDDDK</sequence>
<protein>
    <submittedName>
        <fullName evidence="2">Uncharacterized protein</fullName>
    </submittedName>
</protein>